<dbReference type="PANTHER" id="PTHR31672">
    <property type="entry name" value="BNACNNG10540D PROTEIN"/>
    <property type="match status" value="1"/>
</dbReference>
<sequence length="393" mass="45084">MSDEIPFHVQEQIIKRLPVVSLLQFRSVSKAWKSLIDSSKFIAAHSVTQSQHLLLRYEDQEFDTVGNYVSLLDDDTFPEQRFVHTLPHSITQLKQSNIVGSSLGLLCFHGYNELGEDFCPKMETETIVLWNPSIRKSITVPMPNKFNLDPETDLGFGVSPVTSDPTIVEISQFHKTSYHCEAKVYTVSSGKWRNLSSNVPRKPFRVFWPQVVVDRFIYWCAFDPLTMDNGLPNHNVIMSFDIINESFGVVELPDSLRRISPTQLCISKVRDSIVMLEYDSFVKRACGVWMMENGVEKSFTKRFTVEAPPYWSKSITTLGFRKSGQPIMEVEIAHDFYEQSQLVVYEPNFERFNYIEIYGKPETFSVHSFMETLVLIGSIEVEDDGHIATCSLE</sequence>
<dbReference type="SUPFAM" id="SSF81383">
    <property type="entry name" value="F-box domain"/>
    <property type="match status" value="1"/>
</dbReference>
<protein>
    <recommendedName>
        <fullName evidence="1">F-box domain-containing protein</fullName>
    </recommendedName>
</protein>
<dbReference type="InterPro" id="IPR036047">
    <property type="entry name" value="F-box-like_dom_sf"/>
</dbReference>
<organism evidence="2 3">
    <name type="scientific">Lactuca virosa</name>
    <dbReference type="NCBI Taxonomy" id="75947"/>
    <lineage>
        <taxon>Eukaryota</taxon>
        <taxon>Viridiplantae</taxon>
        <taxon>Streptophyta</taxon>
        <taxon>Embryophyta</taxon>
        <taxon>Tracheophyta</taxon>
        <taxon>Spermatophyta</taxon>
        <taxon>Magnoliopsida</taxon>
        <taxon>eudicotyledons</taxon>
        <taxon>Gunneridae</taxon>
        <taxon>Pentapetalae</taxon>
        <taxon>asterids</taxon>
        <taxon>campanulids</taxon>
        <taxon>Asterales</taxon>
        <taxon>Asteraceae</taxon>
        <taxon>Cichorioideae</taxon>
        <taxon>Cichorieae</taxon>
        <taxon>Lactucinae</taxon>
        <taxon>Lactuca</taxon>
    </lineage>
</organism>
<feature type="domain" description="F-box" evidence="1">
    <location>
        <begin position="1"/>
        <end position="45"/>
    </location>
</feature>
<dbReference type="InterPro" id="IPR013187">
    <property type="entry name" value="F-box-assoc_dom_typ3"/>
</dbReference>
<evidence type="ECO:0000313" key="3">
    <source>
        <dbReference type="Proteomes" id="UP001157418"/>
    </source>
</evidence>
<dbReference type="CDD" id="cd22157">
    <property type="entry name" value="F-box_AtFBW1-like"/>
    <property type="match status" value="1"/>
</dbReference>
<dbReference type="AlphaFoldDB" id="A0AAU9NB61"/>
<evidence type="ECO:0000259" key="1">
    <source>
        <dbReference type="PROSITE" id="PS50181"/>
    </source>
</evidence>
<gene>
    <name evidence="2" type="ORF">LVIROSA_LOCUS21922</name>
</gene>
<proteinExistence type="predicted"/>
<dbReference type="PANTHER" id="PTHR31672:SF10">
    <property type="entry name" value="F-BOX DOMAIN-CONTAINING PROTEIN"/>
    <property type="match status" value="1"/>
</dbReference>
<dbReference type="InterPro" id="IPR001810">
    <property type="entry name" value="F-box_dom"/>
</dbReference>
<dbReference type="InterPro" id="IPR017451">
    <property type="entry name" value="F-box-assoc_interact_dom"/>
</dbReference>
<name>A0AAU9NB61_9ASTR</name>
<dbReference type="Proteomes" id="UP001157418">
    <property type="component" value="Unassembled WGS sequence"/>
</dbReference>
<dbReference type="NCBIfam" id="TIGR01640">
    <property type="entry name" value="F_box_assoc_1"/>
    <property type="match status" value="1"/>
</dbReference>
<dbReference type="Pfam" id="PF00646">
    <property type="entry name" value="F-box"/>
    <property type="match status" value="1"/>
</dbReference>
<dbReference type="PROSITE" id="PS50181">
    <property type="entry name" value="FBOX"/>
    <property type="match status" value="1"/>
</dbReference>
<reference evidence="2 3" key="1">
    <citation type="submission" date="2022-01" db="EMBL/GenBank/DDBJ databases">
        <authorList>
            <person name="Xiong W."/>
            <person name="Schranz E."/>
        </authorList>
    </citation>
    <scope>NUCLEOTIDE SEQUENCE [LARGE SCALE GENOMIC DNA]</scope>
</reference>
<dbReference type="SMART" id="SM00256">
    <property type="entry name" value="FBOX"/>
    <property type="match status" value="1"/>
</dbReference>
<keyword evidence="3" id="KW-1185">Reference proteome</keyword>
<dbReference type="Pfam" id="PF08268">
    <property type="entry name" value="FBA_3"/>
    <property type="match status" value="1"/>
</dbReference>
<accession>A0AAU9NB61</accession>
<comment type="caution">
    <text evidence="2">The sequence shown here is derived from an EMBL/GenBank/DDBJ whole genome shotgun (WGS) entry which is preliminary data.</text>
</comment>
<dbReference type="EMBL" id="CAKMRJ010004445">
    <property type="protein sequence ID" value="CAH1435481.1"/>
    <property type="molecule type" value="Genomic_DNA"/>
</dbReference>
<dbReference type="InterPro" id="IPR050796">
    <property type="entry name" value="SCF_F-box_component"/>
</dbReference>
<evidence type="ECO:0000313" key="2">
    <source>
        <dbReference type="EMBL" id="CAH1435481.1"/>
    </source>
</evidence>